<proteinExistence type="predicted"/>
<protein>
    <recommendedName>
        <fullName evidence="4">Secreted protein</fullName>
    </recommendedName>
</protein>
<keyword evidence="1" id="KW-0472">Membrane</keyword>
<evidence type="ECO:0000313" key="2">
    <source>
        <dbReference type="EMBL" id="MCM2391270.1"/>
    </source>
</evidence>
<reference evidence="2" key="1">
    <citation type="submission" date="2022-06" db="EMBL/GenBank/DDBJ databases">
        <title>Genome public.</title>
        <authorList>
            <person name="Sun Q."/>
        </authorList>
    </citation>
    <scope>NUCLEOTIDE SEQUENCE</scope>
    <source>
        <strain evidence="2">CWNU-1</strain>
    </source>
</reference>
<dbReference type="RefSeq" id="WP_250921590.1">
    <property type="nucleotide sequence ID" value="NZ_JAMQAW010000029.1"/>
</dbReference>
<organism evidence="2 3">
    <name type="scientific">Streptomyces albipurpureus</name>
    <dbReference type="NCBI Taxonomy" id="2897419"/>
    <lineage>
        <taxon>Bacteria</taxon>
        <taxon>Bacillati</taxon>
        <taxon>Actinomycetota</taxon>
        <taxon>Actinomycetes</taxon>
        <taxon>Kitasatosporales</taxon>
        <taxon>Streptomycetaceae</taxon>
        <taxon>Streptomyces</taxon>
    </lineage>
</organism>
<feature type="transmembrane region" description="Helical" evidence="1">
    <location>
        <begin position="15"/>
        <end position="35"/>
    </location>
</feature>
<keyword evidence="1" id="KW-0812">Transmembrane</keyword>
<gene>
    <name evidence="2" type="ORF">NBG84_23760</name>
</gene>
<accession>A0ABT0UUG4</accession>
<comment type="caution">
    <text evidence="2">The sequence shown here is derived from an EMBL/GenBank/DDBJ whole genome shotgun (WGS) entry which is preliminary data.</text>
</comment>
<dbReference type="Proteomes" id="UP001431429">
    <property type="component" value="Unassembled WGS sequence"/>
</dbReference>
<evidence type="ECO:0000256" key="1">
    <source>
        <dbReference type="SAM" id="Phobius"/>
    </source>
</evidence>
<evidence type="ECO:0000313" key="3">
    <source>
        <dbReference type="Proteomes" id="UP001431429"/>
    </source>
</evidence>
<keyword evidence="1" id="KW-1133">Transmembrane helix</keyword>
<keyword evidence="3" id="KW-1185">Reference proteome</keyword>
<sequence length="204" mass="21749">MTASLDRSERLSLPARSLIVVATLVVLVGGAFLVVNQLTDKVTSDQVKKEKDCCWVSGATPAWTIKLFGLQVPKTATDQRAGYKTGRIDIALLSFVLPRPDAEKYLKALSPEGTKLIGNDHPKEKGYRPTAPFSHLGLPEPETIVTGMRQGGVCEGDVSTPEGKMVSRCIDIFAQVLGSGGTRIYLRSSIEPSATPPAAEPAGS</sequence>
<evidence type="ECO:0008006" key="4">
    <source>
        <dbReference type="Google" id="ProtNLM"/>
    </source>
</evidence>
<dbReference type="EMBL" id="JAMQAW010000029">
    <property type="protein sequence ID" value="MCM2391270.1"/>
    <property type="molecule type" value="Genomic_DNA"/>
</dbReference>
<name>A0ABT0UUG4_9ACTN</name>